<organism evidence="1 2">
    <name type="scientific">Streptomyces ziwulingensis</name>
    <dbReference type="NCBI Taxonomy" id="1045501"/>
    <lineage>
        <taxon>Bacteria</taxon>
        <taxon>Bacillati</taxon>
        <taxon>Actinomycetota</taxon>
        <taxon>Actinomycetes</taxon>
        <taxon>Kitasatosporales</taxon>
        <taxon>Streptomycetaceae</taxon>
        <taxon>Streptomyces</taxon>
    </lineage>
</organism>
<accession>A0ABP9ALE2</accession>
<dbReference type="EMBL" id="BAABIG010000002">
    <property type="protein sequence ID" value="GAA4782829.1"/>
    <property type="molecule type" value="Genomic_DNA"/>
</dbReference>
<reference evidence="2" key="1">
    <citation type="journal article" date="2019" name="Int. J. Syst. Evol. Microbiol.">
        <title>The Global Catalogue of Microorganisms (GCM) 10K type strain sequencing project: providing services to taxonomists for standard genome sequencing and annotation.</title>
        <authorList>
            <consortium name="The Broad Institute Genomics Platform"/>
            <consortium name="The Broad Institute Genome Sequencing Center for Infectious Disease"/>
            <person name="Wu L."/>
            <person name="Ma J."/>
        </authorList>
    </citation>
    <scope>NUCLEOTIDE SEQUENCE [LARGE SCALE GENOMIC DNA]</scope>
    <source>
        <strain evidence="2">JCM 18081</strain>
    </source>
</reference>
<dbReference type="Proteomes" id="UP001501265">
    <property type="component" value="Unassembled WGS sequence"/>
</dbReference>
<proteinExistence type="predicted"/>
<comment type="caution">
    <text evidence="1">The sequence shown here is derived from an EMBL/GenBank/DDBJ whole genome shotgun (WGS) entry which is preliminary data.</text>
</comment>
<evidence type="ECO:0000313" key="2">
    <source>
        <dbReference type="Proteomes" id="UP001501265"/>
    </source>
</evidence>
<sequence>MTTLTGGAIARCEETGRYFAACDGLSPVAAGRRTELMTLVPLVRRTARPRAVRHCVRFERGVVLTHGTGRMTLRARR</sequence>
<name>A0ABP9ALE2_9ACTN</name>
<gene>
    <name evidence="1" type="ORF">GCM10023220_01820</name>
</gene>
<protein>
    <submittedName>
        <fullName evidence="1">Uncharacterized protein</fullName>
    </submittedName>
</protein>
<keyword evidence="2" id="KW-1185">Reference proteome</keyword>
<evidence type="ECO:0000313" key="1">
    <source>
        <dbReference type="EMBL" id="GAA4782829.1"/>
    </source>
</evidence>